<dbReference type="PANTHER" id="PTHR34153">
    <property type="entry name" value="SI:CH211-262H13.3-RELATED-RELATED"/>
    <property type="match status" value="1"/>
</dbReference>
<dbReference type="OrthoDB" id="5989442at2759"/>
<evidence type="ECO:0000313" key="3">
    <source>
        <dbReference type="Proteomes" id="UP000822476"/>
    </source>
</evidence>
<organism evidence="2 3">
    <name type="scientific">Paragonimus skrjabini miyazakii</name>
    <dbReference type="NCBI Taxonomy" id="59628"/>
    <lineage>
        <taxon>Eukaryota</taxon>
        <taxon>Metazoa</taxon>
        <taxon>Spiralia</taxon>
        <taxon>Lophotrochozoa</taxon>
        <taxon>Platyhelminthes</taxon>
        <taxon>Trematoda</taxon>
        <taxon>Digenea</taxon>
        <taxon>Plagiorchiida</taxon>
        <taxon>Troglotremata</taxon>
        <taxon>Troglotrematidae</taxon>
        <taxon>Paragonimus</taxon>
    </lineage>
</organism>
<dbReference type="Pfam" id="PF16064">
    <property type="entry name" value="DUF4806"/>
    <property type="match status" value="1"/>
</dbReference>
<proteinExistence type="predicted"/>
<reference evidence="2" key="1">
    <citation type="submission" date="2019-07" db="EMBL/GenBank/DDBJ databases">
        <title>Annotation for the trematode Paragonimus miyazaki's.</title>
        <authorList>
            <person name="Choi Y.-J."/>
        </authorList>
    </citation>
    <scope>NUCLEOTIDE SEQUENCE</scope>
    <source>
        <strain evidence="2">Japan</strain>
    </source>
</reference>
<accession>A0A8S9Z4E8</accession>
<comment type="caution">
    <text evidence="2">The sequence shown here is derived from an EMBL/GenBank/DDBJ whole genome shotgun (WGS) entry which is preliminary data.</text>
</comment>
<feature type="domain" description="DUF4806" evidence="1">
    <location>
        <begin position="165"/>
        <end position="234"/>
    </location>
</feature>
<dbReference type="EMBL" id="JTDE01000729">
    <property type="protein sequence ID" value="KAF7260490.1"/>
    <property type="molecule type" value="Genomic_DNA"/>
</dbReference>
<name>A0A8S9Z4E8_9TREM</name>
<evidence type="ECO:0000313" key="2">
    <source>
        <dbReference type="EMBL" id="KAF7260490.1"/>
    </source>
</evidence>
<dbReference type="PANTHER" id="PTHR34153:SF2">
    <property type="entry name" value="SI:CH211-262H13.3-RELATED"/>
    <property type="match status" value="1"/>
</dbReference>
<evidence type="ECO:0000259" key="1">
    <source>
        <dbReference type="Pfam" id="PF16064"/>
    </source>
</evidence>
<dbReference type="AlphaFoldDB" id="A0A8S9Z4E8"/>
<gene>
    <name evidence="2" type="ORF">EG68_02201</name>
</gene>
<dbReference type="InterPro" id="IPR032071">
    <property type="entry name" value="DUF4806"/>
</dbReference>
<keyword evidence="3" id="KW-1185">Reference proteome</keyword>
<sequence length="285" mass="32385">MQSLKRTTCDQTNPWKCCDEWWPNLMIPDGPLESTYNAYEIIDLPHEFDPQDDVSTPTAFTATLSVAEQELQPLFSTYPLSLAAQRSILGIFEKYLKKTLQPEKYSRSDDIASRRLAEEVISIKRGLRQLAVRQKHVISKLVNLCASIESLKRPTASRSFPLCLIRTRQELDVLENTLVDQTNFDSFVHSISKIGGKDLRNVVGRILASLVHKDIAKTINWRGINGKIRFSTMRLTSAIKDGVMHTAGFEGITGDSVEKYIKRWFKNAGGRNGGRYKRHFKVQPN</sequence>
<dbReference type="Proteomes" id="UP000822476">
    <property type="component" value="Unassembled WGS sequence"/>
</dbReference>
<protein>
    <recommendedName>
        <fullName evidence="1">DUF4806 domain-containing protein</fullName>
    </recommendedName>
</protein>